<keyword evidence="3 4" id="KW-0732">Signal</keyword>
<gene>
    <name evidence="5" type="ORF">FAK_03000</name>
</gene>
<sequence length="297" mass="32082">MRLISRFLMIAALLTLTASWAPAAQPYIVGVSIPPQAWLVKQVGGEYVKPLVLLPPGASPATYDPGPRKLAELGQAKLYLAIGVPFEQVLLPRLRAQLPGLPVVPMQAGIKLRRLEGHHHEEGKGHKEPLPGHEAGAPDPHVWLGPRQMQTMARNTARALAKIDPAHAAGYQANLKKVLAELEALDAELARTLAPLKGRTVLVYHPAYGYLLSAYGLKQEAVELEGKQPGPRRLAELIDQAKAEHIKVIFVQPQFNPASAATVASAIGGVVVSLNPLAYDYLNNMRSLAAKLAQDLR</sequence>
<dbReference type="GO" id="GO:0030001">
    <property type="term" value="P:metal ion transport"/>
    <property type="evidence" value="ECO:0007669"/>
    <property type="project" value="InterPro"/>
</dbReference>
<organism evidence="5 6">
    <name type="scientific">Desulfoferula mesophila</name>
    <dbReference type="NCBI Taxonomy" id="3058419"/>
    <lineage>
        <taxon>Bacteria</taxon>
        <taxon>Pseudomonadati</taxon>
        <taxon>Thermodesulfobacteriota</taxon>
        <taxon>Desulfarculia</taxon>
        <taxon>Desulfarculales</taxon>
        <taxon>Desulfarculaceae</taxon>
        <taxon>Desulfoferula</taxon>
    </lineage>
</organism>
<evidence type="ECO:0000256" key="2">
    <source>
        <dbReference type="ARBA" id="ARBA00022448"/>
    </source>
</evidence>
<dbReference type="PANTHER" id="PTHR42953:SF3">
    <property type="entry name" value="HIGH-AFFINITY ZINC UPTAKE SYSTEM PROTEIN ZNUA"/>
    <property type="match status" value="1"/>
</dbReference>
<protein>
    <submittedName>
        <fullName evidence="5">Cation ABC transporter substrate-binding protein</fullName>
    </submittedName>
</protein>
<keyword evidence="2" id="KW-0813">Transport</keyword>
<evidence type="ECO:0000313" key="6">
    <source>
        <dbReference type="Proteomes" id="UP001366166"/>
    </source>
</evidence>
<proteinExistence type="inferred from homology"/>
<dbReference type="Proteomes" id="UP001366166">
    <property type="component" value="Chromosome"/>
</dbReference>
<feature type="chain" id="PRO_5043616919" evidence="4">
    <location>
        <begin position="24"/>
        <end position="297"/>
    </location>
</feature>
<feature type="signal peptide" evidence="4">
    <location>
        <begin position="1"/>
        <end position="23"/>
    </location>
</feature>
<dbReference type="InterPro" id="IPR006127">
    <property type="entry name" value="ZnuA-like"/>
</dbReference>
<evidence type="ECO:0000256" key="3">
    <source>
        <dbReference type="ARBA" id="ARBA00022729"/>
    </source>
</evidence>
<name>A0AAU9EF96_9BACT</name>
<dbReference type="AlphaFoldDB" id="A0AAU9EF96"/>
<keyword evidence="6" id="KW-1185">Reference proteome</keyword>
<evidence type="ECO:0000256" key="1">
    <source>
        <dbReference type="ARBA" id="ARBA00011028"/>
    </source>
</evidence>
<dbReference type="SUPFAM" id="SSF53807">
    <property type="entry name" value="Helical backbone' metal receptor"/>
    <property type="match status" value="1"/>
</dbReference>
<reference evidence="6" key="1">
    <citation type="journal article" date="2023" name="Arch. Microbiol.">
        <title>Desulfoferula mesophilus gen. nov. sp. nov., a mesophilic sulfate-reducing bacterium isolated from a brackish lake sediment.</title>
        <authorList>
            <person name="Watanabe T."/>
            <person name="Yabe T."/>
            <person name="Tsuji J.M."/>
            <person name="Fukui M."/>
        </authorList>
    </citation>
    <scope>NUCLEOTIDE SEQUENCE [LARGE SCALE GENOMIC DNA]</scope>
    <source>
        <strain evidence="6">12FAK</strain>
    </source>
</reference>
<comment type="similarity">
    <text evidence="1">Belongs to the bacterial solute-binding protein 9 family.</text>
</comment>
<dbReference type="Pfam" id="PF01297">
    <property type="entry name" value="ZnuA"/>
    <property type="match status" value="1"/>
</dbReference>
<dbReference type="GO" id="GO:0046872">
    <property type="term" value="F:metal ion binding"/>
    <property type="evidence" value="ECO:0007669"/>
    <property type="project" value="InterPro"/>
</dbReference>
<dbReference type="Gene3D" id="3.40.50.1980">
    <property type="entry name" value="Nitrogenase molybdenum iron protein domain"/>
    <property type="match status" value="2"/>
</dbReference>
<accession>A0AAU9EF96</accession>
<evidence type="ECO:0000313" key="5">
    <source>
        <dbReference type="EMBL" id="BEQ13234.1"/>
    </source>
</evidence>
<dbReference type="RefSeq" id="WP_338604712.1">
    <property type="nucleotide sequence ID" value="NZ_AP028679.1"/>
</dbReference>
<evidence type="ECO:0000256" key="4">
    <source>
        <dbReference type="SAM" id="SignalP"/>
    </source>
</evidence>
<dbReference type="EMBL" id="AP028679">
    <property type="protein sequence ID" value="BEQ13234.1"/>
    <property type="molecule type" value="Genomic_DNA"/>
</dbReference>
<dbReference type="InterPro" id="IPR050492">
    <property type="entry name" value="Bact_metal-bind_prot9"/>
</dbReference>
<dbReference type="KEGG" id="dmp:FAK_03000"/>
<dbReference type="PANTHER" id="PTHR42953">
    <property type="entry name" value="HIGH-AFFINITY ZINC UPTAKE SYSTEM PROTEIN ZNUA-RELATED"/>
    <property type="match status" value="1"/>
</dbReference>